<accession>A0ABP7QV11</accession>
<keyword evidence="4" id="KW-1185">Reference proteome</keyword>
<reference evidence="4" key="1">
    <citation type="journal article" date="2019" name="Int. J. Syst. Evol. Microbiol.">
        <title>The Global Catalogue of Microorganisms (GCM) 10K type strain sequencing project: providing services to taxonomists for standard genome sequencing and annotation.</title>
        <authorList>
            <consortium name="The Broad Institute Genomics Platform"/>
            <consortium name="The Broad Institute Genome Sequencing Center for Infectious Disease"/>
            <person name="Wu L."/>
            <person name="Ma J."/>
        </authorList>
    </citation>
    <scope>NUCLEOTIDE SEQUENCE [LARGE SCALE GENOMIC DNA]</scope>
    <source>
        <strain evidence="4">JCM 17217</strain>
    </source>
</reference>
<dbReference type="EMBL" id="BAABDI010000033">
    <property type="protein sequence ID" value="GAA3988173.1"/>
    <property type="molecule type" value="Genomic_DNA"/>
</dbReference>
<proteinExistence type="predicted"/>
<evidence type="ECO:0000256" key="1">
    <source>
        <dbReference type="PROSITE-ProRule" id="PRU00169"/>
    </source>
</evidence>
<dbReference type="InterPro" id="IPR052893">
    <property type="entry name" value="TCS_response_regulator"/>
</dbReference>
<dbReference type="SMART" id="SM00448">
    <property type="entry name" value="REC"/>
    <property type="match status" value="1"/>
</dbReference>
<evidence type="ECO:0000313" key="4">
    <source>
        <dbReference type="Proteomes" id="UP001501556"/>
    </source>
</evidence>
<dbReference type="InterPro" id="IPR011006">
    <property type="entry name" value="CheY-like_superfamily"/>
</dbReference>
<keyword evidence="1" id="KW-0597">Phosphoprotein</keyword>
<dbReference type="PANTHER" id="PTHR44520:SF2">
    <property type="entry name" value="RESPONSE REGULATOR RCP1"/>
    <property type="match status" value="1"/>
</dbReference>
<organism evidence="3 4">
    <name type="scientific">Hymenobacter antarcticus</name>
    <dbReference type="NCBI Taxonomy" id="486270"/>
    <lineage>
        <taxon>Bacteria</taxon>
        <taxon>Pseudomonadati</taxon>
        <taxon>Bacteroidota</taxon>
        <taxon>Cytophagia</taxon>
        <taxon>Cytophagales</taxon>
        <taxon>Hymenobacteraceae</taxon>
        <taxon>Hymenobacter</taxon>
    </lineage>
</organism>
<comment type="caution">
    <text evidence="3">The sequence shown here is derived from an EMBL/GenBank/DDBJ whole genome shotgun (WGS) entry which is preliminary data.</text>
</comment>
<dbReference type="InterPro" id="IPR001789">
    <property type="entry name" value="Sig_transdc_resp-reg_receiver"/>
</dbReference>
<dbReference type="Proteomes" id="UP001501556">
    <property type="component" value="Unassembled WGS sequence"/>
</dbReference>
<evidence type="ECO:0000313" key="3">
    <source>
        <dbReference type="EMBL" id="GAA3988173.1"/>
    </source>
</evidence>
<gene>
    <name evidence="3" type="ORF">GCM10022407_35950</name>
</gene>
<evidence type="ECO:0000259" key="2">
    <source>
        <dbReference type="PROSITE" id="PS50110"/>
    </source>
</evidence>
<dbReference type="SUPFAM" id="SSF52172">
    <property type="entry name" value="CheY-like"/>
    <property type="match status" value="1"/>
</dbReference>
<protein>
    <submittedName>
        <fullName evidence="3">Response regulator</fullName>
    </submittedName>
</protein>
<dbReference type="Pfam" id="PF00072">
    <property type="entry name" value="Response_reg"/>
    <property type="match status" value="1"/>
</dbReference>
<feature type="modified residue" description="4-aspartylphosphate" evidence="1">
    <location>
        <position position="61"/>
    </location>
</feature>
<sequence length="138" mass="15230">MNNVLLVDDDPTNNFLNQRLLKRLDVAEQIMVARNGQEALAILHQASTAPQPGYPALILLDIQMPIMNGIEFLQAYQQLPAARQQATTVVVLTTSVDAHDLARIATLPAAGLINKPLTPEKLDLVLRLHQKRQEEAGH</sequence>
<dbReference type="Gene3D" id="3.40.50.2300">
    <property type="match status" value="1"/>
</dbReference>
<name>A0ABP7QV11_9BACT</name>
<dbReference type="PROSITE" id="PS50110">
    <property type="entry name" value="RESPONSE_REGULATORY"/>
    <property type="match status" value="1"/>
</dbReference>
<feature type="domain" description="Response regulatory" evidence="2">
    <location>
        <begin position="3"/>
        <end position="130"/>
    </location>
</feature>
<dbReference type="PANTHER" id="PTHR44520">
    <property type="entry name" value="RESPONSE REGULATOR RCP1-RELATED"/>
    <property type="match status" value="1"/>
</dbReference>